<gene>
    <name evidence="1" type="ORF">Pla133_31220</name>
</gene>
<dbReference type="EMBL" id="CP036287">
    <property type="protein sequence ID" value="QDU68031.1"/>
    <property type="molecule type" value="Genomic_DNA"/>
</dbReference>
<reference evidence="1 2" key="1">
    <citation type="submission" date="2019-02" db="EMBL/GenBank/DDBJ databases">
        <title>Deep-cultivation of Planctomycetes and their phenomic and genomic characterization uncovers novel biology.</title>
        <authorList>
            <person name="Wiegand S."/>
            <person name="Jogler M."/>
            <person name="Boedeker C."/>
            <person name="Pinto D."/>
            <person name="Vollmers J."/>
            <person name="Rivas-Marin E."/>
            <person name="Kohn T."/>
            <person name="Peeters S.H."/>
            <person name="Heuer A."/>
            <person name="Rast P."/>
            <person name="Oberbeckmann S."/>
            <person name="Bunk B."/>
            <person name="Jeske O."/>
            <person name="Meyerdierks A."/>
            <person name="Storesund J.E."/>
            <person name="Kallscheuer N."/>
            <person name="Luecker S."/>
            <person name="Lage O.M."/>
            <person name="Pohl T."/>
            <person name="Merkel B.J."/>
            <person name="Hornburger P."/>
            <person name="Mueller R.-W."/>
            <person name="Bruemmer F."/>
            <person name="Labrenz M."/>
            <person name="Spormann A.M."/>
            <person name="Op den Camp H."/>
            <person name="Overmann J."/>
            <person name="Amann R."/>
            <person name="Jetten M.S.M."/>
            <person name="Mascher T."/>
            <person name="Medema M.H."/>
            <person name="Devos D.P."/>
            <person name="Kaster A.-K."/>
            <person name="Ovreas L."/>
            <person name="Rohde M."/>
            <person name="Galperin M.Y."/>
            <person name="Jogler C."/>
        </authorList>
    </citation>
    <scope>NUCLEOTIDE SEQUENCE [LARGE SCALE GENOMIC DNA]</scope>
    <source>
        <strain evidence="1 2">Pla133</strain>
    </source>
</reference>
<sequence length="306" mass="34510">MYLRPSLSPPSLRVAASIVALWIAGTALGCVGDKWTSTEASPPWPIVEGTWRDDPTWYDGFAEVAVYDATRVIYGEPRHYRATAYTNKQRMDPATTTKAEGSDGVEVFKHHWSERVPTERYDYDFSTAVFTRTADLSTFKWTCATQEDCGASFKQAWSDGDGWRLFESTYFPGEGMTQGRRPGPLPLSVDALTLVLRDFPVDTQGRTVRIALLPSQRDTHRVPWTTVELELVDSGIATIEVPYGTLEARRIDLCETGAKTLVASYWFAIDDSAPLLGALLRFEDRDGRRYELVSLERYPYWARGPR</sequence>
<dbReference type="PROSITE" id="PS51257">
    <property type="entry name" value="PROKAR_LIPOPROTEIN"/>
    <property type="match status" value="1"/>
</dbReference>
<name>A0A518BM28_9BACT</name>
<dbReference type="AlphaFoldDB" id="A0A518BM28"/>
<keyword evidence="2" id="KW-1185">Reference proteome</keyword>
<dbReference type="KEGG" id="pbap:Pla133_31220"/>
<evidence type="ECO:0008006" key="3">
    <source>
        <dbReference type="Google" id="ProtNLM"/>
    </source>
</evidence>
<organism evidence="1 2">
    <name type="scientific">Engelhardtia mirabilis</name>
    <dbReference type="NCBI Taxonomy" id="2528011"/>
    <lineage>
        <taxon>Bacteria</taxon>
        <taxon>Pseudomonadati</taxon>
        <taxon>Planctomycetota</taxon>
        <taxon>Planctomycetia</taxon>
        <taxon>Planctomycetia incertae sedis</taxon>
        <taxon>Engelhardtia</taxon>
    </lineage>
</organism>
<evidence type="ECO:0000313" key="2">
    <source>
        <dbReference type="Proteomes" id="UP000316921"/>
    </source>
</evidence>
<proteinExistence type="predicted"/>
<dbReference type="RefSeq" id="WP_145066704.1">
    <property type="nucleotide sequence ID" value="NZ_CP036287.1"/>
</dbReference>
<dbReference type="Proteomes" id="UP000316921">
    <property type="component" value="Chromosome"/>
</dbReference>
<protein>
    <recommendedName>
        <fullName evidence="3">DUF3108 domain-containing protein</fullName>
    </recommendedName>
</protein>
<evidence type="ECO:0000313" key="1">
    <source>
        <dbReference type="EMBL" id="QDU68031.1"/>
    </source>
</evidence>
<accession>A0A518BM28</accession>